<dbReference type="InterPro" id="IPR014880">
    <property type="entry name" value="SoxZ_dom"/>
</dbReference>
<proteinExistence type="predicted"/>
<comment type="caution">
    <text evidence="2">The sequence shown here is derived from an EMBL/GenBank/DDBJ whole genome shotgun (WGS) entry which is preliminary data.</text>
</comment>
<dbReference type="Proteomes" id="UP000094501">
    <property type="component" value="Unassembled WGS sequence"/>
</dbReference>
<dbReference type="InterPro" id="IPR013783">
    <property type="entry name" value="Ig-like_fold"/>
</dbReference>
<sequence length="137" mass="14805">MATKYVQAAGGCAAMNAKDADEERKGLGRMQVKAIAPDRAGDPIWTGQVMIKHPNSNGMQLDIDTGGYIPKRYVKAVAVTRDGERVFDLDATFSISTNPNFRFSFANGTNNDLDVTIVDTDGETFEGRTGPKDAQDS</sequence>
<name>A0A1E3VZ42_9HYPH</name>
<dbReference type="Pfam" id="PF08770">
    <property type="entry name" value="SoxZ"/>
    <property type="match status" value="1"/>
</dbReference>
<dbReference type="Gene3D" id="2.60.40.10">
    <property type="entry name" value="Immunoglobulins"/>
    <property type="match status" value="1"/>
</dbReference>
<keyword evidence="3" id="KW-1185">Reference proteome</keyword>
<evidence type="ECO:0000259" key="1">
    <source>
        <dbReference type="Pfam" id="PF08770"/>
    </source>
</evidence>
<dbReference type="SUPFAM" id="SSF81296">
    <property type="entry name" value="E set domains"/>
    <property type="match status" value="1"/>
</dbReference>
<dbReference type="EMBL" id="LPWG01000012">
    <property type="protein sequence ID" value="ODR98780.1"/>
    <property type="molecule type" value="Genomic_DNA"/>
</dbReference>
<feature type="domain" description="Sulphur oxidation protein SoxZ" evidence="1">
    <location>
        <begin position="43"/>
        <end position="128"/>
    </location>
</feature>
<reference evidence="2 3" key="1">
    <citation type="journal article" date="2016" name="Environ. Microbiol.">
        <title>New Methyloceanibacter diversity from North Sea sediments includes methanotroph containing solely the soluble methane monooxygenase.</title>
        <authorList>
            <person name="Vekeman B."/>
            <person name="Kerckhof F.M."/>
            <person name="Cremers G."/>
            <person name="de Vos P."/>
            <person name="Vandamme P."/>
            <person name="Boon N."/>
            <person name="Op den Camp H.J."/>
            <person name="Heylen K."/>
        </authorList>
    </citation>
    <scope>NUCLEOTIDE SEQUENCE [LARGE SCALE GENOMIC DNA]</scope>
    <source>
        <strain evidence="2 3">R-67174</strain>
    </source>
</reference>
<accession>A0A1E3VZ42</accession>
<dbReference type="STRING" id="1774968.AUC68_06110"/>
<dbReference type="AlphaFoldDB" id="A0A1E3VZ42"/>
<protein>
    <recommendedName>
        <fullName evidence="1">Sulphur oxidation protein SoxZ domain-containing protein</fullName>
    </recommendedName>
</protein>
<evidence type="ECO:0000313" key="3">
    <source>
        <dbReference type="Proteomes" id="UP000094501"/>
    </source>
</evidence>
<evidence type="ECO:0000313" key="2">
    <source>
        <dbReference type="EMBL" id="ODR98780.1"/>
    </source>
</evidence>
<gene>
    <name evidence="2" type="ORF">AUC68_06110</name>
</gene>
<organism evidence="2 3">
    <name type="scientific">Methyloceanibacter methanicus</name>
    <dbReference type="NCBI Taxonomy" id="1774968"/>
    <lineage>
        <taxon>Bacteria</taxon>
        <taxon>Pseudomonadati</taxon>
        <taxon>Pseudomonadota</taxon>
        <taxon>Alphaproteobacteria</taxon>
        <taxon>Hyphomicrobiales</taxon>
        <taxon>Hyphomicrobiaceae</taxon>
        <taxon>Methyloceanibacter</taxon>
    </lineage>
</organism>
<dbReference type="InterPro" id="IPR014756">
    <property type="entry name" value="Ig_E-set"/>
</dbReference>